<sequence length="137" mass="15514">MLAQSSVKYHVANVGDNIVVKIPDIDQAKADDRNIIAVIMAIEKEGTYRLGTKHGILNQLYTRNLFTHCKEKFISESEVPDEHVSMRECARKESHLGGQGFQHFNCISGCAFNRCKRKKFNVLCNSKCHKSLSCKNK</sequence>
<dbReference type="AlphaFoldDB" id="A0AAN7PYY7"/>
<proteinExistence type="predicted"/>
<keyword evidence="2" id="KW-1185">Reference proteome</keyword>
<evidence type="ECO:0000313" key="2">
    <source>
        <dbReference type="Proteomes" id="UP001353858"/>
    </source>
</evidence>
<reference evidence="2" key="1">
    <citation type="submission" date="2023-01" db="EMBL/GenBank/DDBJ databases">
        <title>Key to firefly adult light organ development and bioluminescence: homeobox transcription factors regulate luciferase expression and transportation to peroxisome.</title>
        <authorList>
            <person name="Fu X."/>
        </authorList>
    </citation>
    <scope>NUCLEOTIDE SEQUENCE [LARGE SCALE GENOMIC DNA]</scope>
</reference>
<dbReference type="Proteomes" id="UP001353858">
    <property type="component" value="Unassembled WGS sequence"/>
</dbReference>
<gene>
    <name evidence="1" type="ORF">RN001_004828</name>
</gene>
<organism evidence="1 2">
    <name type="scientific">Aquatica leii</name>
    <dbReference type="NCBI Taxonomy" id="1421715"/>
    <lineage>
        <taxon>Eukaryota</taxon>
        <taxon>Metazoa</taxon>
        <taxon>Ecdysozoa</taxon>
        <taxon>Arthropoda</taxon>
        <taxon>Hexapoda</taxon>
        <taxon>Insecta</taxon>
        <taxon>Pterygota</taxon>
        <taxon>Neoptera</taxon>
        <taxon>Endopterygota</taxon>
        <taxon>Coleoptera</taxon>
        <taxon>Polyphaga</taxon>
        <taxon>Elateriformia</taxon>
        <taxon>Elateroidea</taxon>
        <taxon>Lampyridae</taxon>
        <taxon>Luciolinae</taxon>
        <taxon>Aquatica</taxon>
    </lineage>
</organism>
<accession>A0AAN7PYY7</accession>
<protein>
    <submittedName>
        <fullName evidence="1">Uncharacterized protein</fullName>
    </submittedName>
</protein>
<evidence type="ECO:0000313" key="1">
    <source>
        <dbReference type="EMBL" id="KAK4881509.1"/>
    </source>
</evidence>
<dbReference type="EMBL" id="JARPUR010000002">
    <property type="protein sequence ID" value="KAK4881509.1"/>
    <property type="molecule type" value="Genomic_DNA"/>
</dbReference>
<comment type="caution">
    <text evidence="1">The sequence shown here is derived from an EMBL/GenBank/DDBJ whole genome shotgun (WGS) entry which is preliminary data.</text>
</comment>
<name>A0AAN7PYY7_9COLE</name>